<evidence type="ECO:0000313" key="2">
    <source>
        <dbReference type="Proteomes" id="UP000004211"/>
    </source>
</evidence>
<dbReference type="AlphaFoldDB" id="E1L7X8"/>
<dbReference type="EMBL" id="AEDR01000049">
    <property type="protein sequence ID" value="EFL55552.1"/>
    <property type="molecule type" value="Genomic_DNA"/>
</dbReference>
<name>E1L7X8_9FIRM</name>
<organism evidence="1 2">
    <name type="scientific">Veillonella atypica ACS-049-V-Sch6</name>
    <dbReference type="NCBI Taxonomy" id="866776"/>
    <lineage>
        <taxon>Bacteria</taxon>
        <taxon>Bacillati</taxon>
        <taxon>Bacillota</taxon>
        <taxon>Negativicutes</taxon>
        <taxon>Veillonellales</taxon>
        <taxon>Veillonellaceae</taxon>
        <taxon>Veillonella</taxon>
    </lineage>
</organism>
<dbReference type="Proteomes" id="UP000004211">
    <property type="component" value="Unassembled WGS sequence"/>
</dbReference>
<proteinExistence type="predicted"/>
<sequence length="168" mass="18650">MKAFSPYATKSRPIIEPTRINTKHTRSRLALASALTVLYLLWHVAGLGHKSHTFPTFDHSTPPLPCRSLPGANETLVVLRTGSTELASRLPTHLSTSLRCFPNYLIFSDVEETYHAEHIFDALEDVSPNIQETNPDFELHRRLRKGGRAALNSSELAGSPDKYASKTG</sequence>
<gene>
    <name evidence="1" type="ORF">HMPREF9321_0608</name>
</gene>
<accession>E1L7X8</accession>
<evidence type="ECO:0000313" key="1">
    <source>
        <dbReference type="EMBL" id="EFL55552.1"/>
    </source>
</evidence>
<protein>
    <submittedName>
        <fullName evidence="1">Uncharacterized protein</fullName>
    </submittedName>
</protein>
<feature type="non-terminal residue" evidence="1">
    <location>
        <position position="168"/>
    </location>
</feature>
<comment type="caution">
    <text evidence="1">The sequence shown here is derived from an EMBL/GenBank/DDBJ whole genome shotgun (WGS) entry which is preliminary data.</text>
</comment>
<reference evidence="1 2" key="1">
    <citation type="submission" date="2010-08" db="EMBL/GenBank/DDBJ databases">
        <authorList>
            <person name="Durkin A.S."/>
            <person name="Madupu R."/>
            <person name="Torralba M."/>
            <person name="Gillis M."/>
            <person name="Methe B."/>
            <person name="Sutton G."/>
            <person name="Nelson K.E."/>
        </authorList>
    </citation>
    <scope>NUCLEOTIDE SEQUENCE [LARGE SCALE GENOMIC DNA]</scope>
    <source>
        <strain evidence="1 2">ACS-049-V-Sch6</strain>
    </source>
</reference>